<sequence>MLIHRAGIVARRGLGPSCSRRVPPQRLGVSSQRSFMNPRHLHARWALPLLCATLGLPACDNSPSPPTPPPHPGEQPPALRVTVQTQGPAYCREGAWTLSVSFEGATPERVQLITNDEVPTRLEAPYQHVVDCAAHAEGRFAFKARAWVDGKHVDAEAVAVTVDRTPPTVVSVKPGHSHPSVSSPMGFVFSEPILPESLQSEPARLIGPTNLPVPYQAVLRENGTVLELVPESLLQPPFTLYALELQTSLTDLAGNLLETVLPDFAHMHFADYWPFGRVTAPLASGEGPRSFVLESGDNRTEPIIGYTQDEQGIREPMVARWRDGAWQRLPPIREANTRTEHASEILVAQKTGVLVTAWTEKSATTRTIQLHVASYNGRAWQHLGAPHDTRSDLGKIPLALDEEGKPVIVVERNVSASETEVRVLRWTGSEWISLGTPFNRSPMPQVAIAVDATRVFVGWEEWTFAAGLFAKHIHVAAFENGRWTPVGTAIPSRANAFVDHITLAIQPDRHIFISWTENGFSHTSSNIKVSSMTLDSSQSNWDSPESVAAQIGESRYSELHLVVDNDGEPWLAWTERHMYISEVESYFRRRRATGWELKQFIAREWLQDFLLDTAGGPWALSGGAVVRPQ</sequence>
<dbReference type="Pfam" id="PF13205">
    <property type="entry name" value="Big_5"/>
    <property type="match status" value="1"/>
</dbReference>
<dbReference type="PATRIC" id="fig|1297742.4.peg.7451"/>
<feature type="domain" description="SbsA Ig-like" evidence="2">
    <location>
        <begin position="163"/>
        <end position="256"/>
    </location>
</feature>
<evidence type="ECO:0000259" key="2">
    <source>
        <dbReference type="Pfam" id="PF13205"/>
    </source>
</evidence>
<dbReference type="STRING" id="1297742.A176_007322"/>
<evidence type="ECO:0000313" key="3">
    <source>
        <dbReference type="EMBL" id="AKQ70410.1"/>
    </source>
</evidence>
<proteinExistence type="predicted"/>
<reference evidence="3 4" key="1">
    <citation type="journal article" date="2016" name="PLoS ONE">
        <title>Complete Genome Sequence and Comparative Genomics of a Novel Myxobacterium Myxococcus hansupus.</title>
        <authorList>
            <person name="Sharma G."/>
            <person name="Narwani T."/>
            <person name="Subramanian S."/>
        </authorList>
    </citation>
    <scope>NUCLEOTIDE SEQUENCE [LARGE SCALE GENOMIC DNA]</scope>
    <source>
        <strain evidence="4">mixupus</strain>
    </source>
</reference>
<accession>A0A0H4X9Y5</accession>
<dbReference type="EMBL" id="CP012109">
    <property type="protein sequence ID" value="AKQ70410.1"/>
    <property type="molecule type" value="Genomic_DNA"/>
</dbReference>
<evidence type="ECO:0000256" key="1">
    <source>
        <dbReference type="ARBA" id="ARBA00022729"/>
    </source>
</evidence>
<organism evidence="3 4">
    <name type="scientific">Pseudomyxococcus hansupus</name>
    <dbReference type="NCBI Taxonomy" id="1297742"/>
    <lineage>
        <taxon>Bacteria</taxon>
        <taxon>Pseudomonadati</taxon>
        <taxon>Myxococcota</taxon>
        <taxon>Myxococcia</taxon>
        <taxon>Myxococcales</taxon>
        <taxon>Cystobacterineae</taxon>
        <taxon>Myxococcaceae</taxon>
        <taxon>Pseudomyxococcus</taxon>
    </lineage>
</organism>
<dbReference type="eggNOG" id="ENOG50349QF">
    <property type="taxonomic scope" value="Bacteria"/>
</dbReference>
<keyword evidence="4" id="KW-1185">Reference proteome</keyword>
<dbReference type="KEGG" id="mym:A176_007322"/>
<name>A0A0H4X9Y5_9BACT</name>
<keyword evidence="1" id="KW-0732">Signal</keyword>
<evidence type="ECO:0000313" key="4">
    <source>
        <dbReference type="Proteomes" id="UP000009026"/>
    </source>
</evidence>
<protein>
    <recommendedName>
        <fullName evidence="2">SbsA Ig-like domain-containing protein</fullName>
    </recommendedName>
</protein>
<dbReference type="Proteomes" id="UP000009026">
    <property type="component" value="Chromosome"/>
</dbReference>
<dbReference type="InterPro" id="IPR032812">
    <property type="entry name" value="SbsA_Ig"/>
</dbReference>
<dbReference type="AlphaFoldDB" id="A0A0H4X9Y5"/>
<gene>
    <name evidence="3" type="ORF">A176_007322</name>
</gene>